<feature type="region of interest" description="Disordered" evidence="1">
    <location>
        <begin position="52"/>
        <end position="79"/>
    </location>
</feature>
<dbReference type="EMBL" id="VDGT01000013">
    <property type="protein sequence ID" value="TNM28431.1"/>
    <property type="molecule type" value="Genomic_DNA"/>
</dbReference>
<evidence type="ECO:0000313" key="2">
    <source>
        <dbReference type="EMBL" id="TNM28431.1"/>
    </source>
</evidence>
<protein>
    <submittedName>
        <fullName evidence="2">Uncharacterized protein</fullName>
    </submittedName>
</protein>
<comment type="caution">
    <text evidence="2">The sequence shown here is derived from an EMBL/GenBank/DDBJ whole genome shotgun (WGS) entry which is preliminary data.</text>
</comment>
<organism evidence="2 3">
    <name type="scientific">Streptomyces sedi</name>
    <dbReference type="NCBI Taxonomy" id="555059"/>
    <lineage>
        <taxon>Bacteria</taxon>
        <taxon>Bacillati</taxon>
        <taxon>Actinomycetota</taxon>
        <taxon>Actinomycetes</taxon>
        <taxon>Kitasatosporales</taxon>
        <taxon>Streptomycetaceae</taxon>
        <taxon>Streptomyces</taxon>
    </lineage>
</organism>
<gene>
    <name evidence="2" type="ORF">FH715_17900</name>
</gene>
<dbReference type="AlphaFoldDB" id="A0A5C4UXN9"/>
<reference evidence="2 3" key="1">
    <citation type="submission" date="2019-06" db="EMBL/GenBank/DDBJ databases">
        <title>Draft genome of Streptomyces sedi sp. JCM16909.</title>
        <authorList>
            <person name="Klykleung N."/>
            <person name="Tanasupawat S."/>
            <person name="Kudo T."/>
            <person name="Yuki M."/>
            <person name="Ohkuma M."/>
        </authorList>
    </citation>
    <scope>NUCLEOTIDE SEQUENCE [LARGE SCALE GENOMIC DNA]</scope>
    <source>
        <strain evidence="2 3">JCM 16909</strain>
    </source>
</reference>
<name>A0A5C4UXN9_9ACTN</name>
<evidence type="ECO:0000313" key="3">
    <source>
        <dbReference type="Proteomes" id="UP000311713"/>
    </source>
</evidence>
<proteinExistence type="predicted"/>
<evidence type="ECO:0000256" key="1">
    <source>
        <dbReference type="SAM" id="MobiDB-lite"/>
    </source>
</evidence>
<dbReference type="RefSeq" id="WP_139646502.1">
    <property type="nucleotide sequence ID" value="NZ_BAAAZS010000040.1"/>
</dbReference>
<dbReference type="Proteomes" id="UP000311713">
    <property type="component" value="Unassembled WGS sequence"/>
</dbReference>
<keyword evidence="3" id="KW-1185">Reference proteome</keyword>
<dbReference type="OrthoDB" id="4350490at2"/>
<sequence length="157" mass="16953">MRPARYQQFAIDTYRAAGLAAEPWEEGTRRPYGVCVTLPSGARLWHAITAQARPGDDGSQPEEPVVKEAPNPLPLPEIETGRVPVPRLELYLSALINNAGSGEIESVYGYSDRSTPPTTPGFGVRFWSEARIYAPFVRSAAPGGRDGGAAFDLPAEI</sequence>
<accession>A0A5C4UXN9</accession>